<dbReference type="EMBL" id="BKCJ010318191">
    <property type="protein sequence ID" value="GEZ74716.1"/>
    <property type="molecule type" value="Genomic_DNA"/>
</dbReference>
<protein>
    <recommendedName>
        <fullName evidence="2">Integrase, catalytic region, zinc finger, CCHC-type, peptidase aspartic, catalytic</fullName>
    </recommendedName>
</protein>
<organism evidence="1">
    <name type="scientific">Tanacetum cinerariifolium</name>
    <name type="common">Dalmatian daisy</name>
    <name type="synonym">Chrysanthemum cinerariifolium</name>
    <dbReference type="NCBI Taxonomy" id="118510"/>
    <lineage>
        <taxon>Eukaryota</taxon>
        <taxon>Viridiplantae</taxon>
        <taxon>Streptophyta</taxon>
        <taxon>Embryophyta</taxon>
        <taxon>Tracheophyta</taxon>
        <taxon>Spermatophyta</taxon>
        <taxon>Magnoliopsida</taxon>
        <taxon>eudicotyledons</taxon>
        <taxon>Gunneridae</taxon>
        <taxon>Pentapetalae</taxon>
        <taxon>asterids</taxon>
        <taxon>campanulids</taxon>
        <taxon>Asterales</taxon>
        <taxon>Asteraceae</taxon>
        <taxon>Asteroideae</taxon>
        <taxon>Anthemideae</taxon>
        <taxon>Anthemidinae</taxon>
        <taxon>Tanacetum</taxon>
    </lineage>
</organism>
<reference evidence="1" key="1">
    <citation type="journal article" date="2019" name="Sci. Rep.">
        <title>Draft genome of Tanacetum cinerariifolium, the natural source of mosquito coil.</title>
        <authorList>
            <person name="Yamashiro T."/>
            <person name="Shiraishi A."/>
            <person name="Satake H."/>
            <person name="Nakayama K."/>
        </authorList>
    </citation>
    <scope>NUCLEOTIDE SEQUENCE</scope>
</reference>
<comment type="caution">
    <text evidence="1">The sequence shown here is derived from an EMBL/GenBank/DDBJ whole genome shotgun (WGS) entry which is preliminary data.</text>
</comment>
<evidence type="ECO:0008006" key="2">
    <source>
        <dbReference type="Google" id="ProtNLM"/>
    </source>
</evidence>
<gene>
    <name evidence="1" type="ORF">Tci_546689</name>
</gene>
<accession>A0A699IRJ3</accession>
<dbReference type="AlphaFoldDB" id="A0A699IRJ3"/>
<proteinExistence type="predicted"/>
<sequence>MSKNFEALQKHTINLELALQQGVIPTSSVSRPQLKSNQLEDTVMHNNSQGKKQKEEDHHRNFKFSNNKTFVTAYNDNLNDKTLNLIEIILFIIDSGCSKHMMGNLKLLTNFVEKFLGLNHNLFSVGQFCDADLEVAFRKSTCYICDLKGNDLLTENNMVIGHPKLRFVKDHLCSSCELGKSKQKSFQTKTTLSSKRGLQLYTWTYVVPCR</sequence>
<name>A0A699IRJ3_TANCI</name>
<evidence type="ECO:0000313" key="1">
    <source>
        <dbReference type="EMBL" id="GEZ74716.1"/>
    </source>
</evidence>